<evidence type="ECO:0000256" key="5">
    <source>
        <dbReference type="ARBA" id="ARBA00022989"/>
    </source>
</evidence>
<keyword evidence="5 7" id="KW-1133">Transmembrane helix</keyword>
<dbReference type="CDD" id="cd07346">
    <property type="entry name" value="ABC_6TM_exporters"/>
    <property type="match status" value="1"/>
</dbReference>
<keyword evidence="11" id="KW-1185">Reference proteome</keyword>
<evidence type="ECO:0000256" key="6">
    <source>
        <dbReference type="ARBA" id="ARBA00023136"/>
    </source>
</evidence>
<name>A0ABS7KSG6_9BACL</name>
<dbReference type="InterPro" id="IPR027417">
    <property type="entry name" value="P-loop_NTPase"/>
</dbReference>
<feature type="transmembrane region" description="Helical" evidence="7">
    <location>
        <begin position="284"/>
        <end position="302"/>
    </location>
</feature>
<dbReference type="PROSITE" id="PS00211">
    <property type="entry name" value="ABC_TRANSPORTER_1"/>
    <property type="match status" value="1"/>
</dbReference>
<evidence type="ECO:0000256" key="3">
    <source>
        <dbReference type="ARBA" id="ARBA00022741"/>
    </source>
</evidence>
<dbReference type="PROSITE" id="PS50893">
    <property type="entry name" value="ABC_TRANSPORTER_2"/>
    <property type="match status" value="1"/>
</dbReference>
<dbReference type="Pfam" id="PF00005">
    <property type="entry name" value="ABC_tran"/>
    <property type="match status" value="1"/>
</dbReference>
<dbReference type="Proteomes" id="UP000706031">
    <property type="component" value="Unassembled WGS sequence"/>
</dbReference>
<reference evidence="10 11" key="1">
    <citation type="submission" date="2020-08" db="EMBL/GenBank/DDBJ databases">
        <title>Fungal Genomes of the International Space Station.</title>
        <authorList>
            <person name="Seuylemezian A."/>
            <person name="Singh N.K."/>
            <person name="Wood J."/>
            <person name="Venkateswaran K."/>
        </authorList>
    </citation>
    <scope>NUCLEOTIDE SEQUENCE [LARGE SCALE GENOMIC DNA]</scope>
    <source>
        <strain evidence="10 11">S/N-304-OC-R4</strain>
    </source>
</reference>
<comment type="subcellular location">
    <subcellularLocation>
        <location evidence="1">Cell membrane</location>
        <topology evidence="1">Multi-pass membrane protein</topology>
    </subcellularLocation>
</comment>
<dbReference type="GO" id="GO:0005524">
    <property type="term" value="F:ATP binding"/>
    <property type="evidence" value="ECO:0007669"/>
    <property type="project" value="UniProtKB-KW"/>
</dbReference>
<dbReference type="InterPro" id="IPR036640">
    <property type="entry name" value="ABC1_TM_sf"/>
</dbReference>
<evidence type="ECO:0000256" key="4">
    <source>
        <dbReference type="ARBA" id="ARBA00022840"/>
    </source>
</evidence>
<sequence>MIRYGLFQRISSLVEHRKIFLIVAYMCKFMGLLSIAVQPMLLAYLIDHVLIGGEEGKLIPIIIICAALITFGFIMNIVSSGIFRNLDIRYTLDIREKIIQHIRKIPVDIIEKNGVGKYTALVGMDPAVVAQFLTNILVEVVSQYVTLLFALIFLFSINWVLGVVALLSVPFIIILPMLFRKPLIRYSQQIRSHNEEVGAMIIEHIEGSREIRVFGLEKWEKNKNKKVYSHLIKSSTLETIYGMLSSQVGSLSVSFIILTVYYYSSGQILHGTMTLGGMVASVGYLSNVLTPVLAAASLYSSVMKSEVAISRIEEFLGMPVETYQNNKYILEMKERNLGTKEPILSVNDLNVPGEAKPILKNIDFHVSTGQMIALVGPSGSGKTTLLKTLMGLISYETGSIHLNNRLIGDLSREEINLTIGMAFQEAYLFKGTLFENIKLAKLEATEEEVVEASRMANLGTLISDLPNGIHTELDPNGGHFSGGERQRIALARLFLRKPPIILLDEPTSAVDSMTEMEIFKSIKHLQRECTIILSTHRLDSIMDFDCIYLLKDGEVVEKGNYQQLINQRGGFYSMVAKERETVEMI</sequence>
<feature type="domain" description="ABC transmembrane type-1" evidence="9">
    <location>
        <begin position="27"/>
        <end position="304"/>
    </location>
</feature>
<gene>
    <name evidence="10" type="ORF">H7T88_28175</name>
</gene>
<dbReference type="SUPFAM" id="SSF52540">
    <property type="entry name" value="P-loop containing nucleoside triphosphate hydrolases"/>
    <property type="match status" value="1"/>
</dbReference>
<evidence type="ECO:0000259" key="9">
    <source>
        <dbReference type="PROSITE" id="PS50929"/>
    </source>
</evidence>
<dbReference type="InterPro" id="IPR017871">
    <property type="entry name" value="ABC_transporter-like_CS"/>
</dbReference>
<dbReference type="SUPFAM" id="SSF90123">
    <property type="entry name" value="ABC transporter transmembrane region"/>
    <property type="match status" value="1"/>
</dbReference>
<dbReference type="InterPro" id="IPR011527">
    <property type="entry name" value="ABC1_TM_dom"/>
</dbReference>
<organism evidence="10 11">
    <name type="scientific">Paenibacillus cucumis</name>
    <name type="common">ex Kampfer et al. 2016</name>
    <dbReference type="NCBI Taxonomy" id="1776858"/>
    <lineage>
        <taxon>Bacteria</taxon>
        <taxon>Bacillati</taxon>
        <taxon>Bacillota</taxon>
        <taxon>Bacilli</taxon>
        <taxon>Bacillales</taxon>
        <taxon>Paenibacillaceae</taxon>
        <taxon>Paenibacillus</taxon>
    </lineage>
</organism>
<dbReference type="SMART" id="SM00382">
    <property type="entry name" value="AAA"/>
    <property type="match status" value="1"/>
</dbReference>
<dbReference type="Pfam" id="PF00664">
    <property type="entry name" value="ABC_membrane"/>
    <property type="match status" value="1"/>
</dbReference>
<keyword evidence="2 7" id="KW-0812">Transmembrane</keyword>
<evidence type="ECO:0000256" key="7">
    <source>
        <dbReference type="SAM" id="Phobius"/>
    </source>
</evidence>
<accession>A0ABS7KSG6</accession>
<keyword evidence="4 10" id="KW-0067">ATP-binding</keyword>
<dbReference type="InterPro" id="IPR003593">
    <property type="entry name" value="AAA+_ATPase"/>
</dbReference>
<dbReference type="PANTHER" id="PTHR43394">
    <property type="entry name" value="ATP-DEPENDENT PERMEASE MDL1, MITOCHONDRIAL"/>
    <property type="match status" value="1"/>
</dbReference>
<dbReference type="InterPro" id="IPR003439">
    <property type="entry name" value="ABC_transporter-like_ATP-bd"/>
</dbReference>
<dbReference type="RefSeq" id="WP_221791703.1">
    <property type="nucleotide sequence ID" value="NZ_JACLIC010000061.1"/>
</dbReference>
<keyword evidence="3" id="KW-0547">Nucleotide-binding</keyword>
<dbReference type="Gene3D" id="3.40.50.300">
    <property type="entry name" value="P-loop containing nucleotide triphosphate hydrolases"/>
    <property type="match status" value="1"/>
</dbReference>
<feature type="transmembrane region" description="Helical" evidence="7">
    <location>
        <begin position="240"/>
        <end position="264"/>
    </location>
</feature>
<evidence type="ECO:0000256" key="2">
    <source>
        <dbReference type="ARBA" id="ARBA00022692"/>
    </source>
</evidence>
<dbReference type="Gene3D" id="1.20.1560.10">
    <property type="entry name" value="ABC transporter type 1, transmembrane domain"/>
    <property type="match status" value="1"/>
</dbReference>
<feature type="transmembrane region" description="Helical" evidence="7">
    <location>
        <begin position="58"/>
        <end position="79"/>
    </location>
</feature>
<proteinExistence type="predicted"/>
<keyword evidence="6 7" id="KW-0472">Membrane</keyword>
<evidence type="ECO:0000313" key="10">
    <source>
        <dbReference type="EMBL" id="MBY0207112.1"/>
    </source>
</evidence>
<feature type="domain" description="ABC transporter" evidence="8">
    <location>
        <begin position="344"/>
        <end position="577"/>
    </location>
</feature>
<dbReference type="EMBL" id="JACLIC010000061">
    <property type="protein sequence ID" value="MBY0207112.1"/>
    <property type="molecule type" value="Genomic_DNA"/>
</dbReference>
<evidence type="ECO:0000259" key="8">
    <source>
        <dbReference type="PROSITE" id="PS50893"/>
    </source>
</evidence>
<feature type="transmembrane region" description="Helical" evidence="7">
    <location>
        <begin position="132"/>
        <end position="153"/>
    </location>
</feature>
<dbReference type="InterPro" id="IPR039421">
    <property type="entry name" value="Type_1_exporter"/>
</dbReference>
<dbReference type="PROSITE" id="PS50929">
    <property type="entry name" value="ABC_TM1F"/>
    <property type="match status" value="1"/>
</dbReference>
<protein>
    <submittedName>
        <fullName evidence="10">ABC transporter ATP-binding protein</fullName>
    </submittedName>
</protein>
<evidence type="ECO:0000256" key="1">
    <source>
        <dbReference type="ARBA" id="ARBA00004651"/>
    </source>
</evidence>
<feature type="transmembrane region" description="Helical" evidence="7">
    <location>
        <begin position="20"/>
        <end position="46"/>
    </location>
</feature>
<comment type="caution">
    <text evidence="10">The sequence shown here is derived from an EMBL/GenBank/DDBJ whole genome shotgun (WGS) entry which is preliminary data.</text>
</comment>
<dbReference type="PANTHER" id="PTHR43394:SF1">
    <property type="entry name" value="ATP-BINDING CASSETTE SUB-FAMILY B MEMBER 10, MITOCHONDRIAL"/>
    <property type="match status" value="1"/>
</dbReference>
<feature type="transmembrane region" description="Helical" evidence="7">
    <location>
        <begin position="159"/>
        <end position="179"/>
    </location>
</feature>
<evidence type="ECO:0000313" key="11">
    <source>
        <dbReference type="Proteomes" id="UP000706031"/>
    </source>
</evidence>